<reference evidence="1 2" key="1">
    <citation type="submission" date="2016-10" db="EMBL/GenBank/DDBJ databases">
        <authorList>
            <person name="de Groot N.N."/>
        </authorList>
    </citation>
    <scope>NUCLEOTIDE SEQUENCE [LARGE SCALE GENOMIC DNA]</scope>
    <source>
        <strain evidence="1 2">CGMCC 1.6133</strain>
    </source>
</reference>
<sequence length="95" mass="10766">MGVIANLKLGRTLTKLTTLFVEVNRSSNLNREEVRYTRSYQDLTDKLKPYNPDKVSLELTNNMMVTAKLGHHERLKAQENLLDALSQDGFAAKGM</sequence>
<dbReference type="AlphaFoldDB" id="A0A1G9EBK2"/>
<name>A0A1G9EBK2_9GAMM</name>
<evidence type="ECO:0000313" key="2">
    <source>
        <dbReference type="Proteomes" id="UP000198525"/>
    </source>
</evidence>
<dbReference type="Proteomes" id="UP000198525">
    <property type="component" value="Unassembled WGS sequence"/>
</dbReference>
<proteinExistence type="predicted"/>
<gene>
    <name evidence="1" type="ORF">SAMN04487954_12613</name>
</gene>
<accession>A0A1G9EBK2</accession>
<protein>
    <submittedName>
        <fullName evidence="1">Uncharacterized protein</fullName>
    </submittedName>
</protein>
<organism evidence="1 2">
    <name type="scientific">Billgrantia gudaonensis</name>
    <dbReference type="NCBI Taxonomy" id="376427"/>
    <lineage>
        <taxon>Bacteria</taxon>
        <taxon>Pseudomonadati</taxon>
        <taxon>Pseudomonadota</taxon>
        <taxon>Gammaproteobacteria</taxon>
        <taxon>Oceanospirillales</taxon>
        <taxon>Halomonadaceae</taxon>
        <taxon>Billgrantia</taxon>
    </lineage>
</organism>
<dbReference type="EMBL" id="FNES01000026">
    <property type="protein sequence ID" value="SDK73540.1"/>
    <property type="molecule type" value="Genomic_DNA"/>
</dbReference>
<evidence type="ECO:0000313" key="1">
    <source>
        <dbReference type="EMBL" id="SDK73540.1"/>
    </source>
</evidence>
<keyword evidence="2" id="KW-1185">Reference proteome</keyword>